<keyword evidence="3" id="KW-1185">Reference proteome</keyword>
<evidence type="ECO:0000256" key="1">
    <source>
        <dbReference type="SAM" id="MobiDB-lite"/>
    </source>
</evidence>
<evidence type="ECO:0000313" key="2">
    <source>
        <dbReference type="EMBL" id="WVZ86041.1"/>
    </source>
</evidence>
<dbReference type="InterPro" id="IPR042885">
    <property type="entry name" value="HIPP47/16"/>
</dbReference>
<dbReference type="EMBL" id="CP144751">
    <property type="protein sequence ID" value="WVZ86041.1"/>
    <property type="molecule type" value="Genomic_DNA"/>
</dbReference>
<name>A0AAQ3U629_PASNO</name>
<sequence>MQLAAKAAGVSSVGITGDGKDQLEVAGEGVDTVCLVRCLRKKVCRADIVKMEEVKGEKKKEEEKKPEWWPAYYRPPPPPMVLCEEPATAACHIINI</sequence>
<evidence type="ECO:0000313" key="3">
    <source>
        <dbReference type="Proteomes" id="UP001341281"/>
    </source>
</evidence>
<dbReference type="Gene3D" id="3.30.70.100">
    <property type="match status" value="1"/>
</dbReference>
<proteinExistence type="predicted"/>
<gene>
    <name evidence="2" type="ORF">U9M48_032884</name>
</gene>
<dbReference type="PANTHER" id="PTHR46932">
    <property type="entry name" value="HEAVY METAL-ASSOCIATED ISOPRENYLATED PLANT PROTEIN 47"/>
    <property type="match status" value="1"/>
</dbReference>
<dbReference type="Proteomes" id="UP001341281">
    <property type="component" value="Chromosome 07"/>
</dbReference>
<organism evidence="2 3">
    <name type="scientific">Paspalum notatum var. saurae</name>
    <dbReference type="NCBI Taxonomy" id="547442"/>
    <lineage>
        <taxon>Eukaryota</taxon>
        <taxon>Viridiplantae</taxon>
        <taxon>Streptophyta</taxon>
        <taxon>Embryophyta</taxon>
        <taxon>Tracheophyta</taxon>
        <taxon>Spermatophyta</taxon>
        <taxon>Magnoliopsida</taxon>
        <taxon>Liliopsida</taxon>
        <taxon>Poales</taxon>
        <taxon>Poaceae</taxon>
        <taxon>PACMAD clade</taxon>
        <taxon>Panicoideae</taxon>
        <taxon>Andropogonodae</taxon>
        <taxon>Paspaleae</taxon>
        <taxon>Paspalinae</taxon>
        <taxon>Paspalum</taxon>
    </lineage>
</organism>
<protein>
    <submittedName>
        <fullName evidence="2">Uncharacterized protein</fullName>
    </submittedName>
</protein>
<feature type="region of interest" description="Disordered" evidence="1">
    <location>
        <begin position="1"/>
        <end position="21"/>
    </location>
</feature>
<accession>A0AAQ3U629</accession>
<dbReference type="AlphaFoldDB" id="A0AAQ3U629"/>
<dbReference type="PANTHER" id="PTHR46932:SF20">
    <property type="entry name" value="HMA DOMAIN-CONTAINING PROTEIN"/>
    <property type="match status" value="1"/>
</dbReference>
<reference evidence="2 3" key="1">
    <citation type="submission" date="2024-02" db="EMBL/GenBank/DDBJ databases">
        <title>High-quality chromosome-scale genome assembly of Pensacola bahiagrass (Paspalum notatum Flugge var. saurae).</title>
        <authorList>
            <person name="Vega J.M."/>
            <person name="Podio M."/>
            <person name="Orjuela J."/>
            <person name="Siena L.A."/>
            <person name="Pessino S.C."/>
            <person name="Combes M.C."/>
            <person name="Mariac C."/>
            <person name="Albertini E."/>
            <person name="Pupilli F."/>
            <person name="Ortiz J.P.A."/>
            <person name="Leblanc O."/>
        </authorList>
    </citation>
    <scope>NUCLEOTIDE SEQUENCE [LARGE SCALE GENOMIC DNA]</scope>
    <source>
        <strain evidence="2">R1</strain>
        <tissue evidence="2">Leaf</tissue>
    </source>
</reference>